<dbReference type="InterPro" id="IPR050508">
    <property type="entry name" value="Methyltransf_Superfamily"/>
</dbReference>
<proteinExistence type="predicted"/>
<evidence type="ECO:0000259" key="1">
    <source>
        <dbReference type="Pfam" id="PF13649"/>
    </source>
</evidence>
<dbReference type="EMBL" id="JALJXV010000012">
    <property type="protein sequence ID" value="MCP1677001.1"/>
    <property type="molecule type" value="Genomic_DNA"/>
</dbReference>
<feature type="domain" description="Methyltransferase" evidence="1">
    <location>
        <begin position="51"/>
        <end position="147"/>
    </location>
</feature>
<organism evidence="2 3">
    <name type="scientific">Natronocella acetinitrilica</name>
    <dbReference type="NCBI Taxonomy" id="414046"/>
    <lineage>
        <taxon>Bacteria</taxon>
        <taxon>Pseudomonadati</taxon>
        <taxon>Pseudomonadota</taxon>
        <taxon>Gammaproteobacteria</taxon>
        <taxon>Chromatiales</taxon>
        <taxon>Ectothiorhodospiraceae</taxon>
        <taxon>Natronocella</taxon>
    </lineage>
</organism>
<dbReference type="Pfam" id="PF13649">
    <property type="entry name" value="Methyltransf_25"/>
    <property type="match status" value="1"/>
</dbReference>
<dbReference type="AlphaFoldDB" id="A0AAE3KDL8"/>
<dbReference type="GO" id="GO:0008168">
    <property type="term" value="F:methyltransferase activity"/>
    <property type="evidence" value="ECO:0007669"/>
    <property type="project" value="TreeGrafter"/>
</dbReference>
<dbReference type="Proteomes" id="UP001205843">
    <property type="component" value="Unassembled WGS sequence"/>
</dbReference>
<dbReference type="CDD" id="cd02440">
    <property type="entry name" value="AdoMet_MTases"/>
    <property type="match status" value="1"/>
</dbReference>
<protein>
    <submittedName>
        <fullName evidence="2">Ubiquinone/menaquinone biosynthesis C-methylase UbiE</fullName>
    </submittedName>
</protein>
<dbReference type="SUPFAM" id="SSF53335">
    <property type="entry name" value="S-adenosyl-L-methionine-dependent methyltransferases"/>
    <property type="match status" value="1"/>
</dbReference>
<keyword evidence="3" id="KW-1185">Reference proteome</keyword>
<evidence type="ECO:0000313" key="2">
    <source>
        <dbReference type="EMBL" id="MCP1677001.1"/>
    </source>
</evidence>
<dbReference type="InterPro" id="IPR029063">
    <property type="entry name" value="SAM-dependent_MTases_sf"/>
</dbReference>
<comment type="caution">
    <text evidence="2">The sequence shown here is derived from an EMBL/GenBank/DDBJ whole genome shotgun (WGS) entry which is preliminary data.</text>
</comment>
<sequence>MGDQQQTPYVPALGFRWLTPFYDQVVARTTREGTVKTALIRQAGLEHGHQVVDLACGTGTLALWAKQAYPDAEVTGIDADAEMLSMARGKIGQAGVRVRFVHAMSFELPFADASVDRVLSSLFFHHLNWGDKQRTAREVYRILRPGGEVHIADWGKATSPLMRGLFVPIQLLDGFPNTGDNVNGRLPQLLEEAGFIAVFQTQTYSTMFGTMALYRASKPAVQSRPVHRQGRIEK</sequence>
<gene>
    <name evidence="2" type="ORF">J2T57_004175</name>
</gene>
<dbReference type="Gene3D" id="3.40.50.150">
    <property type="entry name" value="Vaccinia Virus protein VP39"/>
    <property type="match status" value="1"/>
</dbReference>
<dbReference type="PANTHER" id="PTHR42912:SF80">
    <property type="entry name" value="METHYLTRANSFERASE DOMAIN-CONTAINING PROTEIN"/>
    <property type="match status" value="1"/>
</dbReference>
<accession>A0AAE3KDL8</accession>
<dbReference type="InterPro" id="IPR041698">
    <property type="entry name" value="Methyltransf_25"/>
</dbReference>
<name>A0AAE3KDL8_9GAMM</name>
<reference evidence="2" key="1">
    <citation type="submission" date="2022-03" db="EMBL/GenBank/DDBJ databases">
        <title>Genomic Encyclopedia of Type Strains, Phase III (KMG-III): the genomes of soil and plant-associated and newly described type strains.</title>
        <authorList>
            <person name="Whitman W."/>
        </authorList>
    </citation>
    <scope>NUCLEOTIDE SEQUENCE</scope>
    <source>
        <strain evidence="2">ANL 6-2</strain>
    </source>
</reference>
<dbReference type="PANTHER" id="PTHR42912">
    <property type="entry name" value="METHYLTRANSFERASE"/>
    <property type="match status" value="1"/>
</dbReference>
<keyword evidence="2" id="KW-0830">Ubiquinone</keyword>
<evidence type="ECO:0000313" key="3">
    <source>
        <dbReference type="Proteomes" id="UP001205843"/>
    </source>
</evidence>
<dbReference type="RefSeq" id="WP_253484712.1">
    <property type="nucleotide sequence ID" value="NZ_JALJXV010000012.1"/>
</dbReference>